<proteinExistence type="predicted"/>
<organism evidence="2 3">
    <name type="scientific">Gemella haemolysans M341</name>
    <dbReference type="NCBI Taxonomy" id="562981"/>
    <lineage>
        <taxon>Bacteria</taxon>
        <taxon>Bacillati</taxon>
        <taxon>Bacillota</taxon>
        <taxon>Bacilli</taxon>
        <taxon>Bacillales</taxon>
        <taxon>Gemellaceae</taxon>
        <taxon>Gemella</taxon>
    </lineage>
</organism>
<reference evidence="2 3" key="1">
    <citation type="submission" date="2011-03" db="EMBL/GenBank/DDBJ databases">
        <title>The Genome Sequence of Gemella haemolysans M341.</title>
        <authorList>
            <consortium name="The Broad Institute Genome Sequencing Platform"/>
            <consortium name="The Broad Institute Genome Sequencing Center for Infectious Disease"/>
            <person name="Earl A."/>
            <person name="Ward D."/>
            <person name="Feldgarden M."/>
            <person name="Gevers D."/>
            <person name="Sibley C.D."/>
            <person name="Field T.R."/>
            <person name="Grinwis M."/>
            <person name="Eshaghurshan C.S."/>
            <person name="Surette M.G."/>
            <person name="Young S.K."/>
            <person name="Zeng Q."/>
            <person name="Gargeya S."/>
            <person name="Fitzgerald M."/>
            <person name="Haas B."/>
            <person name="Abouelleil A."/>
            <person name="Alvarado L."/>
            <person name="Arachchi H.M."/>
            <person name="Berlin A."/>
            <person name="Brown A."/>
            <person name="Chapman S.B."/>
            <person name="Chen Z."/>
            <person name="Dunbar C."/>
            <person name="Freedman E."/>
            <person name="Gearin G."/>
            <person name="Gellesch M."/>
            <person name="Goldberg J."/>
            <person name="Griggs A."/>
            <person name="Gujja S."/>
            <person name="Heilman E.R."/>
            <person name="Heiman D."/>
            <person name="Howarth C."/>
            <person name="Larson L."/>
            <person name="Lui A."/>
            <person name="MacDonald P.J.P."/>
            <person name="Mehta T."/>
            <person name="Montmayeur A."/>
            <person name="Murphy C."/>
            <person name="Neiman D."/>
            <person name="Pearson M."/>
            <person name="Priest M."/>
            <person name="Roberts A."/>
            <person name="Saif S."/>
            <person name="Shea T."/>
            <person name="Shenoy N."/>
            <person name="Sisk P."/>
            <person name="Stolte C."/>
            <person name="Sykes S."/>
            <person name="White J."/>
            <person name="Yandava C."/>
            <person name="Wortman J."/>
            <person name="Nusbaum C."/>
            <person name="Birren B."/>
        </authorList>
    </citation>
    <scope>NUCLEOTIDE SEQUENCE [LARGE SCALE GENOMIC DNA]</scope>
    <source>
        <strain evidence="2 3">M341</strain>
    </source>
</reference>
<accession>A0AA87AM34</accession>
<evidence type="ECO:0000313" key="3">
    <source>
        <dbReference type="Proteomes" id="UP000004773"/>
    </source>
</evidence>
<dbReference type="Pfam" id="PF20591">
    <property type="entry name" value="DUF6792"/>
    <property type="match status" value="1"/>
</dbReference>
<dbReference type="EMBL" id="ACRO01000021">
    <property type="protein sequence ID" value="EGF87950.1"/>
    <property type="molecule type" value="Genomic_DNA"/>
</dbReference>
<gene>
    <name evidence="2" type="ORF">HMPREF0428_01279</name>
</gene>
<sequence length="430" mass="49658">MLRFFHNPLLVAKLTEYEYLIKGNKKQSTVEYKIKRILKDVTGEVFEDIEVYNSGLSVPKITKNGFQATAIYIPRINELLVIYRGSESEDISDWFYNYTGIVSGENTSQIDSACKFTKFLKRKIVSFDSCYKVAAGHSLGGHIAITVELLKQTYQRVYTFNTALPQLKQLRKYDKKFNKKLEEYFLEKDLEETNKLQDFTSNYYAKNAHHIYNFVRKNDFIQSLNMTVGTFHVGKTIEFPEIIKNFVAPEEYLTEDDTYELDKIFSDYYNRLIDKNITPDDVVENQKQVTDEFIGLIVEKIKTPIQQQISNFSYKKGVKTSSEVGITDSYRTFKAVYNYLLYLAHSGIISDDVINCNDSKKATTLYEKVMGDASKSNLKNLLKPLQEFYTLTKAIYTLTHAKGLDDVGNWSEIAEAHDLPSFYDVLAKVK</sequence>
<evidence type="ECO:0000259" key="1">
    <source>
        <dbReference type="Pfam" id="PF20591"/>
    </source>
</evidence>
<dbReference type="Gene3D" id="3.40.50.1820">
    <property type="entry name" value="alpha/beta hydrolase"/>
    <property type="match status" value="1"/>
</dbReference>
<dbReference type="InterPro" id="IPR046742">
    <property type="entry name" value="DUF6792"/>
</dbReference>
<evidence type="ECO:0000313" key="2">
    <source>
        <dbReference type="EMBL" id="EGF87950.1"/>
    </source>
</evidence>
<protein>
    <recommendedName>
        <fullName evidence="1">DUF6792 domain-containing protein</fullName>
    </recommendedName>
</protein>
<dbReference type="SUPFAM" id="SSF53474">
    <property type="entry name" value="alpha/beta-Hydrolases"/>
    <property type="match status" value="1"/>
</dbReference>
<dbReference type="AlphaFoldDB" id="A0AA87AM34"/>
<dbReference type="InterPro" id="IPR029058">
    <property type="entry name" value="AB_hydrolase_fold"/>
</dbReference>
<dbReference type="Proteomes" id="UP000004773">
    <property type="component" value="Unassembled WGS sequence"/>
</dbReference>
<name>A0AA87AM34_9BACL</name>
<comment type="caution">
    <text evidence="2">The sequence shown here is derived from an EMBL/GenBank/DDBJ whole genome shotgun (WGS) entry which is preliminary data.</text>
</comment>
<feature type="domain" description="DUF6792" evidence="1">
    <location>
        <begin position="24"/>
        <end position="221"/>
    </location>
</feature>
<dbReference type="RefSeq" id="WP_003147404.1">
    <property type="nucleotide sequence ID" value="NZ_GL883583.1"/>
</dbReference>